<sequence length="689" mass="76623">MTINRTHVQLVCFTPSLTSTGCMQHTAPQRAHTMDLLLPLVSLLLITGGGSHHVSFANAATTNSVTPRAYWEAVLPRTPKPPAVSDLLVQQEVRASLDDVDLKFVKGLRKIGPYYKKLKSEVDQGEEHSHTASHAEHNLKEVSLSYESKDGDNLKEVSVSYGAKVGERPKKVSVSYGVGAKDVPKRDFVAQEGDVKEVSLSYGSKGGNNLKEVSVSHGSKDRDFVAQEGDLKEVSVSYGLDEGKNEHIEVLNQGEDDPHRLTMSYKPEQEDDPNKATMTYRSEQEEDPHKVTMSYRSEQEDDPNKVTMSYRSEQEEDPHKVTMSYGSEQEDDPNKVTMTYRSEQEEDPPKVTMSYGSKQEDDPNKATMTYRSEQEEEDPHKVTMSYRSNHEEYTNKLTMTYGSKDEVDPDKATMSYSSEHENDLKTVSTGHMAHIEGKAIHHVDSHSHKNERHADVFFFRDMLRPGSMITPTIPPTNSLPTLLPRHVADSLPFSAKRLWDIVAMFAPRSLGMIRDIRWTLDTCEHPRTLPGEKAGCATSLESLGELTTSLLGTSNVRAFSAANLPVEAPGTLALRGRYNVTAARRLSKSSEIVTCHDLKYPYAVYYCHTSNPTAAYAVTMESMERGAAPATMEALAVCHLDTSQWSLKHPFFALHNVKPGDVAVCHFLTKLSVVWVQAGEPGNAHAVAR</sequence>
<proteinExistence type="predicted"/>
<dbReference type="PANTHER" id="PTHR31236:SF42">
    <property type="entry name" value="BURP DOMAIN-CONTAINING PROTEIN"/>
    <property type="match status" value="1"/>
</dbReference>
<accession>A0A3B6THF5</accession>
<evidence type="ECO:0000313" key="4">
    <source>
        <dbReference type="Proteomes" id="UP000019116"/>
    </source>
</evidence>
<keyword evidence="4" id="KW-1185">Reference proteome</keyword>
<dbReference type="Gramene" id="TraesCS7D02G222500.2">
    <property type="protein sequence ID" value="TraesCS7D02G222500.2"/>
    <property type="gene ID" value="TraesCS7D02G222500"/>
</dbReference>
<dbReference type="InterPro" id="IPR044816">
    <property type="entry name" value="BURP"/>
</dbReference>
<organism evidence="3">
    <name type="scientific">Triticum aestivum</name>
    <name type="common">Wheat</name>
    <dbReference type="NCBI Taxonomy" id="4565"/>
    <lineage>
        <taxon>Eukaryota</taxon>
        <taxon>Viridiplantae</taxon>
        <taxon>Streptophyta</taxon>
        <taxon>Embryophyta</taxon>
        <taxon>Tracheophyta</taxon>
        <taxon>Spermatophyta</taxon>
        <taxon>Magnoliopsida</taxon>
        <taxon>Liliopsida</taxon>
        <taxon>Poales</taxon>
        <taxon>Poaceae</taxon>
        <taxon>BOP clade</taxon>
        <taxon>Pooideae</taxon>
        <taxon>Triticodae</taxon>
        <taxon>Triticeae</taxon>
        <taxon>Triticinae</taxon>
        <taxon>Triticum</taxon>
    </lineage>
</organism>
<dbReference type="InterPro" id="IPR004873">
    <property type="entry name" value="BURP_dom"/>
</dbReference>
<evidence type="ECO:0000259" key="2">
    <source>
        <dbReference type="PROSITE" id="PS51277"/>
    </source>
</evidence>
<dbReference type="PROSITE" id="PS51277">
    <property type="entry name" value="BURP"/>
    <property type="match status" value="1"/>
</dbReference>
<dbReference type="AlphaFoldDB" id="A0A3B6THF5"/>
<dbReference type="PROSITE" id="PS51257">
    <property type="entry name" value="PROKAR_LIPOPROTEIN"/>
    <property type="match status" value="1"/>
</dbReference>
<protein>
    <recommendedName>
        <fullName evidence="2">BURP domain-containing protein</fullName>
    </recommendedName>
</protein>
<dbReference type="STRING" id="4565.A0A3B6THF5"/>
<dbReference type="SMR" id="A0A3B6THF5"/>
<dbReference type="SMART" id="SM01045">
    <property type="entry name" value="BURP"/>
    <property type="match status" value="1"/>
</dbReference>
<evidence type="ECO:0000256" key="1">
    <source>
        <dbReference type="SAM" id="MobiDB-lite"/>
    </source>
</evidence>
<feature type="domain" description="BURP" evidence="2">
    <location>
        <begin position="457"/>
        <end position="678"/>
    </location>
</feature>
<feature type="region of interest" description="Disordered" evidence="1">
    <location>
        <begin position="251"/>
        <end position="386"/>
    </location>
</feature>
<reference evidence="3" key="2">
    <citation type="submission" date="2018-10" db="UniProtKB">
        <authorList>
            <consortium name="EnsemblPlants"/>
        </authorList>
    </citation>
    <scope>IDENTIFICATION</scope>
</reference>
<reference evidence="3" key="1">
    <citation type="submission" date="2018-08" db="EMBL/GenBank/DDBJ databases">
        <authorList>
            <person name="Rossello M."/>
        </authorList>
    </citation>
    <scope>NUCLEOTIDE SEQUENCE [LARGE SCALE GENOMIC DNA]</scope>
    <source>
        <strain evidence="3">cv. Chinese Spring</strain>
    </source>
</reference>
<evidence type="ECO:0000313" key="3">
    <source>
        <dbReference type="EnsemblPlants" id="TraesCS7D02G222500.2"/>
    </source>
</evidence>
<dbReference type="OrthoDB" id="654134at2759"/>
<dbReference type="PANTHER" id="PTHR31236">
    <property type="entry name" value="BURP DOMAIN PROTEIN USPL1-LIKE"/>
    <property type="match status" value="1"/>
</dbReference>
<dbReference type="Proteomes" id="UP000019116">
    <property type="component" value="Chromosome 7D"/>
</dbReference>
<dbReference type="EnsemblPlants" id="TraesCS7D02G222500.2">
    <property type="protein sequence ID" value="TraesCS7D02G222500.2"/>
    <property type="gene ID" value="TraesCS7D02G222500"/>
</dbReference>
<gene>
    <name evidence="3" type="primary">LOC123167747</name>
</gene>
<dbReference type="Gramene" id="TraesNOR7D03G04398890.4">
    <property type="protein sequence ID" value="TraesNOR7D03G04398890.4"/>
    <property type="gene ID" value="TraesNOR7D03G04398890"/>
</dbReference>
<name>A0A3B6THF5_WHEAT</name>
<dbReference type="Pfam" id="PF03181">
    <property type="entry name" value="BURP"/>
    <property type="match status" value="1"/>
</dbReference>
<dbReference type="Gramene" id="TraesRN7D0100513400.6">
    <property type="protein sequence ID" value="TraesRN7D0100513400.6"/>
    <property type="gene ID" value="TraesRN7D0100513400"/>
</dbReference>
<dbReference type="Gramene" id="TraesKAR7D01G0136010.2">
    <property type="protein sequence ID" value="cds.TraesKAR7D01G0136010.2"/>
    <property type="gene ID" value="TraesKAR7D01G0136010"/>
</dbReference>
<dbReference type="Gramene" id="TraesCS7D03G0496600.4">
    <property type="protein sequence ID" value="TraesCS7D03G0496600.4.CDS"/>
    <property type="gene ID" value="TraesCS7D03G0496600"/>
</dbReference>